<keyword evidence="3" id="KW-1185">Reference proteome</keyword>
<reference evidence="2 3" key="1">
    <citation type="submission" date="2018-12" db="EMBL/GenBank/DDBJ databases">
        <authorList>
            <person name="Sun L."/>
            <person name="Chen Z."/>
        </authorList>
    </citation>
    <scope>NUCLEOTIDE SEQUENCE [LARGE SCALE GENOMIC DNA]</scope>
    <source>
        <strain evidence="2 3">3-5-3</strain>
    </source>
</reference>
<evidence type="ECO:0000313" key="3">
    <source>
        <dbReference type="Proteomes" id="UP000272464"/>
    </source>
</evidence>
<sequence>MTIIITCAVIALLIIAVLVSINVRSGSASSRERAKAVNEAEQLEQPAAAESELAAAQFTEGTAAPIQVNEAGSAVESAVPEAEANRVHVTEPQANHTADQEFREALRRLKEQPAQAASPVPEHSNKMADDAYRRALRSFKEQPKEK</sequence>
<name>A0A3S1BB65_9BACL</name>
<feature type="compositionally biased region" description="Low complexity" evidence="1">
    <location>
        <begin position="70"/>
        <end position="82"/>
    </location>
</feature>
<feature type="compositionally biased region" description="Basic and acidic residues" evidence="1">
    <location>
        <begin position="98"/>
        <end position="111"/>
    </location>
</feature>
<dbReference type="AlphaFoldDB" id="A0A3S1BB65"/>
<organism evidence="2 3">
    <name type="scientific">Paenibacillus zeisoli</name>
    <dbReference type="NCBI Taxonomy" id="2496267"/>
    <lineage>
        <taxon>Bacteria</taxon>
        <taxon>Bacillati</taxon>
        <taxon>Bacillota</taxon>
        <taxon>Bacilli</taxon>
        <taxon>Bacillales</taxon>
        <taxon>Paenibacillaceae</taxon>
        <taxon>Paenibacillus</taxon>
    </lineage>
</organism>
<feature type="compositionally biased region" description="Basic and acidic residues" evidence="1">
    <location>
        <begin position="123"/>
        <end position="146"/>
    </location>
</feature>
<proteinExistence type="predicted"/>
<dbReference type="Proteomes" id="UP000272464">
    <property type="component" value="Unassembled WGS sequence"/>
</dbReference>
<evidence type="ECO:0000313" key="2">
    <source>
        <dbReference type="EMBL" id="RUT36304.1"/>
    </source>
</evidence>
<comment type="caution">
    <text evidence="2">The sequence shown here is derived from an EMBL/GenBank/DDBJ whole genome shotgun (WGS) entry which is preliminary data.</text>
</comment>
<dbReference type="RefSeq" id="WP_127197997.1">
    <property type="nucleotide sequence ID" value="NZ_RZNX01000001.1"/>
</dbReference>
<accession>A0A3S1BB65</accession>
<protein>
    <submittedName>
        <fullName evidence="2">Uncharacterized protein</fullName>
    </submittedName>
</protein>
<evidence type="ECO:0000256" key="1">
    <source>
        <dbReference type="SAM" id="MobiDB-lite"/>
    </source>
</evidence>
<feature type="region of interest" description="Disordered" evidence="1">
    <location>
        <begin position="70"/>
        <end position="146"/>
    </location>
</feature>
<gene>
    <name evidence="2" type="ORF">EJP77_04760</name>
</gene>
<dbReference type="EMBL" id="RZNX01000001">
    <property type="protein sequence ID" value="RUT36304.1"/>
    <property type="molecule type" value="Genomic_DNA"/>
</dbReference>